<sequence>MADSIGEHLDRLGRNQNPGLKDLPAWARGIIRLDIRGDERVDQWFITLEKGKARVSRTGREPDAVICAGRPVLDRMARGEAKFSPSVFRNDLIVEGDLRLADAFGRLLFPGPPKAHHPRDFVREEGAKRDREDRKPPGR</sequence>
<name>A0A7D6CCN9_9ACTN</name>
<dbReference type="Pfam" id="PF02036">
    <property type="entry name" value="SCP2"/>
    <property type="match status" value="1"/>
</dbReference>
<reference evidence="3" key="1">
    <citation type="submission" date="2020-08" db="EMBL/GenBank/DDBJ databases">
        <title>A bifunctional nitrone conjugated secondary metabolite targeting the ribosome.</title>
        <authorList>
            <person name="Limbrick E.M."/>
            <person name="Graf M."/>
            <person name="Derewacz D.K."/>
            <person name="Nguyen F."/>
            <person name="Spraggins J.M."/>
            <person name="Wieland M."/>
            <person name="Ynigez-Gutierrez A.E."/>
            <person name="Reisman B.J."/>
            <person name="Zinshteyn B."/>
            <person name="McCulloch K."/>
            <person name="Iverson T.M."/>
            <person name="Green R."/>
            <person name="Wilson D.N."/>
            <person name="Bachmann B.O."/>
        </authorList>
    </citation>
    <scope>NUCLEOTIDE SEQUENCE</scope>
    <source>
        <strain evidence="3">Africana</strain>
    </source>
</reference>
<dbReference type="InterPro" id="IPR003033">
    <property type="entry name" value="SCP2_sterol-bd_dom"/>
</dbReference>
<evidence type="ECO:0000256" key="1">
    <source>
        <dbReference type="SAM" id="MobiDB-lite"/>
    </source>
</evidence>
<feature type="domain" description="SCP2" evidence="2">
    <location>
        <begin position="19"/>
        <end position="108"/>
    </location>
</feature>
<dbReference type="EMBL" id="CP058905">
    <property type="protein sequence ID" value="QLJ98243.1"/>
    <property type="molecule type" value="Genomic_DNA"/>
</dbReference>
<dbReference type="InterPro" id="IPR036527">
    <property type="entry name" value="SCP2_sterol-bd_dom_sf"/>
</dbReference>
<evidence type="ECO:0000313" key="3">
    <source>
        <dbReference type="EMBL" id="QLJ98243.1"/>
    </source>
</evidence>
<accession>A0A7D6CCN9</accession>
<gene>
    <name evidence="3" type="ORF">HZU44_26605</name>
</gene>
<protein>
    <submittedName>
        <fullName evidence="3">SCP2 sterol-binding domain-containing protein</fullName>
    </submittedName>
</protein>
<feature type="region of interest" description="Disordered" evidence="1">
    <location>
        <begin position="109"/>
        <end position="139"/>
    </location>
</feature>
<feature type="compositionally biased region" description="Basic and acidic residues" evidence="1">
    <location>
        <begin position="118"/>
        <end position="139"/>
    </location>
</feature>
<proteinExistence type="predicted"/>
<dbReference type="Gene3D" id="3.30.1050.10">
    <property type="entry name" value="SCP2 sterol-binding domain"/>
    <property type="match status" value="1"/>
</dbReference>
<evidence type="ECO:0000259" key="2">
    <source>
        <dbReference type="Pfam" id="PF02036"/>
    </source>
</evidence>
<dbReference type="SUPFAM" id="SSF55718">
    <property type="entry name" value="SCP-like"/>
    <property type="match status" value="1"/>
</dbReference>
<dbReference type="AlphaFoldDB" id="A0A7D6CCN9"/>
<organism evidence="3">
    <name type="scientific">Micromonospora carbonacea</name>
    <dbReference type="NCBI Taxonomy" id="47853"/>
    <lineage>
        <taxon>Bacteria</taxon>
        <taxon>Bacillati</taxon>
        <taxon>Actinomycetota</taxon>
        <taxon>Actinomycetes</taxon>
        <taxon>Micromonosporales</taxon>
        <taxon>Micromonosporaceae</taxon>
        <taxon>Micromonospora</taxon>
    </lineage>
</organism>